<dbReference type="OrthoDB" id="2483982at2"/>
<dbReference type="PROSITE" id="PS01124">
    <property type="entry name" value="HTH_ARAC_FAMILY_2"/>
    <property type="match status" value="1"/>
</dbReference>
<dbReference type="PRINTS" id="PR00032">
    <property type="entry name" value="HTHARAC"/>
</dbReference>
<reference evidence="6 7" key="1">
    <citation type="submission" date="2016-05" db="EMBL/GenBank/DDBJ databases">
        <title>Paenibacillus sp. 1ZS3-15 nov., isolated from the rhizosphere soil.</title>
        <authorList>
            <person name="Zhang X.X."/>
            <person name="Zhang J."/>
        </authorList>
    </citation>
    <scope>NUCLEOTIDE SEQUENCE [LARGE SCALE GENOMIC DNA]</scope>
    <source>
        <strain evidence="6 7">1ZS3-15</strain>
    </source>
</reference>
<evidence type="ECO:0000256" key="3">
    <source>
        <dbReference type="ARBA" id="ARBA00023163"/>
    </source>
</evidence>
<keyword evidence="1" id="KW-0805">Transcription regulation</keyword>
<dbReference type="SMART" id="SM00342">
    <property type="entry name" value="HTH_ARAC"/>
    <property type="match status" value="1"/>
</dbReference>
<dbReference type="GO" id="GO:0003700">
    <property type="term" value="F:DNA-binding transcription factor activity"/>
    <property type="evidence" value="ECO:0007669"/>
    <property type="project" value="InterPro"/>
</dbReference>
<keyword evidence="4" id="KW-1133">Transmembrane helix</keyword>
<keyword evidence="3" id="KW-0804">Transcription</keyword>
<proteinExistence type="predicted"/>
<accession>A0A198AJ30</accession>
<evidence type="ECO:0000259" key="5">
    <source>
        <dbReference type="PROSITE" id="PS01124"/>
    </source>
</evidence>
<keyword evidence="4" id="KW-0812">Transmembrane</keyword>
<feature type="domain" description="HTH araC/xylS-type" evidence="5">
    <location>
        <begin position="643"/>
        <end position="742"/>
    </location>
</feature>
<feature type="transmembrane region" description="Helical" evidence="4">
    <location>
        <begin position="12"/>
        <end position="32"/>
    </location>
</feature>
<evidence type="ECO:0000256" key="1">
    <source>
        <dbReference type="ARBA" id="ARBA00023015"/>
    </source>
</evidence>
<feature type="transmembrane region" description="Helical" evidence="4">
    <location>
        <begin position="278"/>
        <end position="296"/>
    </location>
</feature>
<dbReference type="RefSeq" id="WP_068662807.1">
    <property type="nucleotide sequence ID" value="NZ_LYPB01000049.1"/>
</dbReference>
<protein>
    <recommendedName>
        <fullName evidence="5">HTH araC/xylS-type domain-containing protein</fullName>
    </recommendedName>
</protein>
<comment type="caution">
    <text evidence="6">The sequence shown here is derived from an EMBL/GenBank/DDBJ whole genome shotgun (WGS) entry which is preliminary data.</text>
</comment>
<evidence type="ECO:0000313" key="7">
    <source>
        <dbReference type="Proteomes" id="UP000078454"/>
    </source>
</evidence>
<dbReference type="Proteomes" id="UP000078454">
    <property type="component" value="Unassembled WGS sequence"/>
</dbReference>
<evidence type="ECO:0000256" key="4">
    <source>
        <dbReference type="SAM" id="Phobius"/>
    </source>
</evidence>
<organism evidence="6 7">
    <name type="scientific">Paenibacillus oryzisoli</name>
    <dbReference type="NCBI Taxonomy" id="1850517"/>
    <lineage>
        <taxon>Bacteria</taxon>
        <taxon>Bacillati</taxon>
        <taxon>Bacillota</taxon>
        <taxon>Bacilli</taxon>
        <taxon>Bacillales</taxon>
        <taxon>Paenibacillaceae</taxon>
        <taxon>Paenibacillus</taxon>
    </lineage>
</organism>
<dbReference type="PANTHER" id="PTHR43280">
    <property type="entry name" value="ARAC-FAMILY TRANSCRIPTIONAL REGULATOR"/>
    <property type="match status" value="1"/>
</dbReference>
<dbReference type="AlphaFoldDB" id="A0A198AJ30"/>
<dbReference type="SUPFAM" id="SSF46689">
    <property type="entry name" value="Homeodomain-like"/>
    <property type="match status" value="1"/>
</dbReference>
<dbReference type="InterPro" id="IPR018060">
    <property type="entry name" value="HTH_AraC"/>
</dbReference>
<evidence type="ECO:0000256" key="2">
    <source>
        <dbReference type="ARBA" id="ARBA00023125"/>
    </source>
</evidence>
<dbReference type="Gene3D" id="1.10.10.60">
    <property type="entry name" value="Homeodomain-like"/>
    <property type="match status" value="2"/>
</dbReference>
<dbReference type="PROSITE" id="PS00041">
    <property type="entry name" value="HTH_ARAC_FAMILY_1"/>
    <property type="match status" value="1"/>
</dbReference>
<dbReference type="PANTHER" id="PTHR43280:SF10">
    <property type="entry name" value="REGULATORY PROTEIN POCR"/>
    <property type="match status" value="1"/>
</dbReference>
<keyword evidence="4" id="KW-0472">Membrane</keyword>
<dbReference type="EMBL" id="LYPB01000049">
    <property type="protein sequence ID" value="OAS21232.1"/>
    <property type="molecule type" value="Genomic_DNA"/>
</dbReference>
<name>A0A198AJ30_9BACL</name>
<dbReference type="GO" id="GO:0043565">
    <property type="term" value="F:sequence-specific DNA binding"/>
    <property type="evidence" value="ECO:0007669"/>
    <property type="project" value="InterPro"/>
</dbReference>
<keyword evidence="7" id="KW-1185">Reference proteome</keyword>
<sequence length="746" mass="85949">MLRWIHFKELYMRIFFIIGMVFVGMALLYSLFLSQQISKYAINEVNGSTAVKLNHFKNTMEITLRKLKVSSIQLYQERNIGYWLTATAKDSYLNHLIDLKIGEFLSTERLIQDVYLFNLSSREVFSAKSGPVPFDNFPDQAMLQQVVNQTMQPLNFSKVTFMGQTELTLSLPNGGIDQTPNGRLMIVLDKTFLAEDLLLSNNEFEGKWFVVDKDQNMLMGDVSASSAGDIIHAGNQWRSDGQDWGVQSITFSDEDWQLFLLSPQGIWKNKLLVLNFKVLGSFFLMIALLLVILYFLSKHNYKPLTEILGKIRMYTTGAKLSENALSISSLHTEFKLGIDTLVHRIEEQNRSLKNNDSIVKDELLRQWILSDTVGPSLREDLQQKLTIRLNKPIRLVVCRIEDYTAFCQTYNFQSRKLLKFAIQNVMEEVLRTYGLKAETSDLGSDHIVIVLSVPDTQKHSEQELLGILGDAKHHVLQWIKVAITVGCSDPIEPTENIHHIYRMTYELTEISFITGENAIYTPQDRKATYMNTPFNGLDTEQITAFIQSIRIRDTDALQRQLQQLFNQLQDLPADESKLQLIQLLYVLQKSFKQLNTPGGMVGIRSQLEPFNNLKEVHVWVEETLMNLIEQMSNRRTQKEDIFPEIVEYISNHLHDAMLTIDDIANHVNFSVNYLRVIFKEQNDISISDFILERRIEKVKELLIKTKWSIAEISSQSGFQSKSHFFTAFKKGTGMTPSQYRDEHTQS</sequence>
<dbReference type="InterPro" id="IPR009057">
    <property type="entry name" value="Homeodomain-like_sf"/>
</dbReference>
<dbReference type="InterPro" id="IPR020449">
    <property type="entry name" value="Tscrpt_reg_AraC-type_HTH"/>
</dbReference>
<dbReference type="Pfam" id="PF12833">
    <property type="entry name" value="HTH_18"/>
    <property type="match status" value="1"/>
</dbReference>
<dbReference type="InterPro" id="IPR018062">
    <property type="entry name" value="HTH_AraC-typ_CS"/>
</dbReference>
<gene>
    <name evidence="6" type="ORF">A8708_30610</name>
</gene>
<evidence type="ECO:0000313" key="6">
    <source>
        <dbReference type="EMBL" id="OAS21232.1"/>
    </source>
</evidence>
<keyword evidence="2" id="KW-0238">DNA-binding</keyword>
<dbReference type="STRING" id="1850517.A8708_30610"/>